<evidence type="ECO:0000259" key="1">
    <source>
        <dbReference type="PROSITE" id="PS51471"/>
    </source>
</evidence>
<dbReference type="InterPro" id="IPR032854">
    <property type="entry name" value="ALKBH3"/>
</dbReference>
<organism evidence="2 3">
    <name type="scientific">Winogradskyella pelagia</name>
    <dbReference type="NCBI Taxonomy" id="2819984"/>
    <lineage>
        <taxon>Bacteria</taxon>
        <taxon>Pseudomonadati</taxon>
        <taxon>Bacteroidota</taxon>
        <taxon>Flavobacteriia</taxon>
        <taxon>Flavobacteriales</taxon>
        <taxon>Flavobacteriaceae</taxon>
        <taxon>Winogradskyella</taxon>
    </lineage>
</organism>
<dbReference type="Pfam" id="PF13532">
    <property type="entry name" value="2OG-FeII_Oxy_2"/>
    <property type="match status" value="1"/>
</dbReference>
<keyword evidence="3" id="KW-1185">Reference proteome</keyword>
<dbReference type="InterPro" id="IPR037151">
    <property type="entry name" value="AlkB-like_sf"/>
</dbReference>
<dbReference type="EMBL" id="JAGEVF010000005">
    <property type="protein sequence ID" value="MBO3116780.1"/>
    <property type="molecule type" value="Genomic_DNA"/>
</dbReference>
<name>A0ABS3T210_9FLAO</name>
<dbReference type="InterPro" id="IPR027450">
    <property type="entry name" value="AlkB-like"/>
</dbReference>
<gene>
    <name evidence="2" type="ORF">J4050_08480</name>
</gene>
<dbReference type="Gene3D" id="2.60.120.590">
    <property type="entry name" value="Alpha-ketoglutarate-dependent dioxygenase AlkB-like"/>
    <property type="match status" value="1"/>
</dbReference>
<dbReference type="SUPFAM" id="SSF51197">
    <property type="entry name" value="Clavaminate synthase-like"/>
    <property type="match status" value="1"/>
</dbReference>
<dbReference type="Proteomes" id="UP000676776">
    <property type="component" value="Unassembled WGS sequence"/>
</dbReference>
<feature type="domain" description="Fe2OG dioxygenase" evidence="1">
    <location>
        <begin position="101"/>
        <end position="199"/>
    </location>
</feature>
<dbReference type="PANTHER" id="PTHR31212">
    <property type="entry name" value="ALPHA-KETOGLUTARATE-DEPENDENT DIOXYGENASE ALKB HOMOLOG 3"/>
    <property type="match status" value="1"/>
</dbReference>
<keyword evidence="2" id="KW-0560">Oxidoreductase</keyword>
<sequence length="201" mass="23733">MILLSSEQQQLNLPNAEIEYYPNFYQTTEANQLFKSLLNETSWIQDDITVFGKTYKQPRLTALYGEFGQPYSYSNITMHPKPFIPLIKSIQSKIERETKQQFNTVLLNLYRDGNDSNGWHADNEKELGQNPVIASLSLGEIRPFHFKHRQLKKQRYKLFLNHGSLLVMKGEMQHFWLHQIAKTKKPIKERINLTFRFLVRS</sequence>
<dbReference type="RefSeq" id="WP_208154141.1">
    <property type="nucleotide sequence ID" value="NZ_JAGEVF010000005.1"/>
</dbReference>
<dbReference type="PROSITE" id="PS51471">
    <property type="entry name" value="FE2OG_OXY"/>
    <property type="match status" value="1"/>
</dbReference>
<evidence type="ECO:0000313" key="2">
    <source>
        <dbReference type="EMBL" id="MBO3116780.1"/>
    </source>
</evidence>
<reference evidence="2 3" key="1">
    <citation type="submission" date="2021-03" db="EMBL/GenBank/DDBJ databases">
        <title>Winogradskyella sp. nov., isolated from costal sediment.</title>
        <authorList>
            <person name="Gao C."/>
        </authorList>
    </citation>
    <scope>NUCLEOTIDE SEQUENCE [LARGE SCALE GENOMIC DNA]</scope>
    <source>
        <strain evidence="2 3">DF17</strain>
    </source>
</reference>
<accession>A0ABS3T210</accession>
<proteinExistence type="predicted"/>
<dbReference type="GO" id="GO:0051213">
    <property type="term" value="F:dioxygenase activity"/>
    <property type="evidence" value="ECO:0007669"/>
    <property type="project" value="UniProtKB-KW"/>
</dbReference>
<protein>
    <submittedName>
        <fullName evidence="2">Alpha-ketoglutarate-dependent dioxygenase AlkB</fullName>
    </submittedName>
</protein>
<dbReference type="PANTHER" id="PTHR31212:SF4">
    <property type="entry name" value="ALPHA-KETOGLUTARATE-DEPENDENT DIOXYGENASE ALKB HOMOLOG 3"/>
    <property type="match status" value="1"/>
</dbReference>
<keyword evidence="2" id="KW-0223">Dioxygenase</keyword>
<evidence type="ECO:0000313" key="3">
    <source>
        <dbReference type="Proteomes" id="UP000676776"/>
    </source>
</evidence>
<comment type="caution">
    <text evidence="2">The sequence shown here is derived from an EMBL/GenBank/DDBJ whole genome shotgun (WGS) entry which is preliminary data.</text>
</comment>
<dbReference type="InterPro" id="IPR005123">
    <property type="entry name" value="Oxoglu/Fe-dep_dioxygenase_dom"/>
</dbReference>